<feature type="region of interest" description="Disordered" evidence="1">
    <location>
        <begin position="58"/>
        <end position="80"/>
    </location>
</feature>
<dbReference type="AlphaFoldDB" id="M0MT37"/>
<protein>
    <submittedName>
        <fullName evidence="2">Uncharacterized protein</fullName>
    </submittedName>
</protein>
<accession>M0MT37</accession>
<dbReference type="RefSeq" id="WP_006076030.1">
    <property type="nucleotide sequence ID" value="NZ_AOMD01000003.1"/>
</dbReference>
<dbReference type="Proteomes" id="UP000011669">
    <property type="component" value="Unassembled WGS sequence"/>
</dbReference>
<gene>
    <name evidence="2" type="ORF">C449_01117</name>
</gene>
<organism evidence="2 3">
    <name type="scientific">Halococcus saccharolyticus DSM 5350</name>
    <dbReference type="NCBI Taxonomy" id="1227455"/>
    <lineage>
        <taxon>Archaea</taxon>
        <taxon>Methanobacteriati</taxon>
        <taxon>Methanobacteriota</taxon>
        <taxon>Stenosarchaea group</taxon>
        <taxon>Halobacteria</taxon>
        <taxon>Halobacteriales</taxon>
        <taxon>Halococcaceae</taxon>
        <taxon>Halococcus</taxon>
    </lineage>
</organism>
<reference evidence="2 3" key="1">
    <citation type="journal article" date="2014" name="PLoS Genet.">
        <title>Phylogenetically driven sequencing of extremely halophilic archaea reveals strategies for static and dynamic osmo-response.</title>
        <authorList>
            <person name="Becker E.A."/>
            <person name="Seitzer P.M."/>
            <person name="Tritt A."/>
            <person name="Larsen D."/>
            <person name="Krusor M."/>
            <person name="Yao A.I."/>
            <person name="Wu D."/>
            <person name="Madern D."/>
            <person name="Eisen J.A."/>
            <person name="Darling A.E."/>
            <person name="Facciotti M.T."/>
        </authorList>
    </citation>
    <scope>NUCLEOTIDE SEQUENCE [LARGE SCALE GENOMIC DNA]</scope>
    <source>
        <strain evidence="2 3">DSM 5350</strain>
    </source>
</reference>
<evidence type="ECO:0000256" key="1">
    <source>
        <dbReference type="SAM" id="MobiDB-lite"/>
    </source>
</evidence>
<keyword evidence="3" id="KW-1185">Reference proteome</keyword>
<evidence type="ECO:0000313" key="2">
    <source>
        <dbReference type="EMBL" id="EMA47620.1"/>
    </source>
</evidence>
<name>M0MT37_9EURY</name>
<comment type="caution">
    <text evidence="2">The sequence shown here is derived from an EMBL/GenBank/DDBJ whole genome shotgun (WGS) entry which is preliminary data.</text>
</comment>
<sequence length="80" mass="8788">MTLVCDICETEMTGEYLKAQIVDSTVHVPHPEATLGEVIGTAFVCSTECKGEWLDTRSEAVEAPETSTRSKWLETPEAMP</sequence>
<dbReference type="STRING" id="1227455.C449_01117"/>
<dbReference type="InParanoid" id="M0MT37"/>
<evidence type="ECO:0000313" key="3">
    <source>
        <dbReference type="Proteomes" id="UP000011669"/>
    </source>
</evidence>
<proteinExistence type="predicted"/>
<dbReference type="EMBL" id="AOMD01000003">
    <property type="protein sequence ID" value="EMA47620.1"/>
    <property type="molecule type" value="Genomic_DNA"/>
</dbReference>
<dbReference type="PATRIC" id="fig|1227455.4.peg.232"/>